<accession>A0A9Q1JT90</accession>
<evidence type="ECO:0000313" key="1">
    <source>
        <dbReference type="EMBL" id="KAJ8430548.1"/>
    </source>
</evidence>
<evidence type="ECO:0000313" key="2">
    <source>
        <dbReference type="Proteomes" id="UP001153076"/>
    </source>
</evidence>
<proteinExistence type="predicted"/>
<dbReference type="Proteomes" id="UP001153076">
    <property type="component" value="Unassembled WGS sequence"/>
</dbReference>
<comment type="caution">
    <text evidence="1">The sequence shown here is derived from an EMBL/GenBank/DDBJ whole genome shotgun (WGS) entry which is preliminary data.</text>
</comment>
<dbReference type="AlphaFoldDB" id="A0A9Q1JT90"/>
<gene>
    <name evidence="1" type="ORF">Cgig2_030215</name>
</gene>
<dbReference type="EMBL" id="JAKOGI010000783">
    <property type="protein sequence ID" value="KAJ8430548.1"/>
    <property type="molecule type" value="Genomic_DNA"/>
</dbReference>
<organism evidence="1 2">
    <name type="scientific">Carnegiea gigantea</name>
    <dbReference type="NCBI Taxonomy" id="171969"/>
    <lineage>
        <taxon>Eukaryota</taxon>
        <taxon>Viridiplantae</taxon>
        <taxon>Streptophyta</taxon>
        <taxon>Embryophyta</taxon>
        <taxon>Tracheophyta</taxon>
        <taxon>Spermatophyta</taxon>
        <taxon>Magnoliopsida</taxon>
        <taxon>eudicotyledons</taxon>
        <taxon>Gunneridae</taxon>
        <taxon>Pentapetalae</taxon>
        <taxon>Caryophyllales</taxon>
        <taxon>Cactineae</taxon>
        <taxon>Cactaceae</taxon>
        <taxon>Cactoideae</taxon>
        <taxon>Echinocereeae</taxon>
        <taxon>Carnegiea</taxon>
    </lineage>
</organism>
<protein>
    <submittedName>
        <fullName evidence="1">Uncharacterized protein</fullName>
    </submittedName>
</protein>
<keyword evidence="2" id="KW-1185">Reference proteome</keyword>
<name>A0A9Q1JT90_9CARY</name>
<reference evidence="1" key="1">
    <citation type="submission" date="2022-04" db="EMBL/GenBank/DDBJ databases">
        <title>Carnegiea gigantea Genome sequencing and assembly v2.</title>
        <authorList>
            <person name="Copetti D."/>
            <person name="Sanderson M.J."/>
            <person name="Burquez A."/>
            <person name="Wojciechowski M.F."/>
        </authorList>
    </citation>
    <scope>NUCLEOTIDE SEQUENCE</scope>
    <source>
        <strain evidence="1">SGP5-SGP5p</strain>
        <tissue evidence="1">Aerial part</tissue>
    </source>
</reference>
<sequence>MKKPPDPGGSSCYSYSSYFYLAFYCSSAPNSCFSYYARTISLASRRNLDLLQSNLLSTLPSPVLKILSPTPALHCAVNLSIFVKEKSGKSNLLLYPPNTGAQPLRYGQEFLESKGGVQPCEFTFALFAADRIRVSSELSQQSHSYGPQKFLCTNDDVNLLSLLVFMVCEMEYINFVAMAMIPGE</sequence>